<evidence type="ECO:0000313" key="8">
    <source>
        <dbReference type="EMBL" id="TXC81446.1"/>
    </source>
</evidence>
<keyword evidence="6" id="KW-0812">Transmembrane</keyword>
<feature type="domain" description="4Fe-4S ferredoxin-type" evidence="7">
    <location>
        <begin position="313"/>
        <end position="344"/>
    </location>
</feature>
<evidence type="ECO:0000256" key="2">
    <source>
        <dbReference type="ARBA" id="ARBA00022723"/>
    </source>
</evidence>
<name>A0A5C6VAR2_9FLAO</name>
<dbReference type="Pfam" id="PF13187">
    <property type="entry name" value="Fer4_9"/>
    <property type="match status" value="1"/>
</dbReference>
<dbReference type="AlphaFoldDB" id="A0A5C6VAR2"/>
<keyword evidence="5" id="KW-0411">Iron-sulfur</keyword>
<dbReference type="GO" id="GO:0016491">
    <property type="term" value="F:oxidoreductase activity"/>
    <property type="evidence" value="ECO:0007669"/>
    <property type="project" value="UniProtKB-KW"/>
</dbReference>
<dbReference type="Gene3D" id="1.20.950.20">
    <property type="entry name" value="Transmembrane di-heme cytochromes, Chain C"/>
    <property type="match status" value="1"/>
</dbReference>
<keyword evidence="1" id="KW-0004">4Fe-4S</keyword>
<evidence type="ECO:0000256" key="6">
    <source>
        <dbReference type="SAM" id="Phobius"/>
    </source>
</evidence>
<accession>A0A5C6VAR2</accession>
<dbReference type="SUPFAM" id="SSF46548">
    <property type="entry name" value="alpha-helical ferredoxin"/>
    <property type="match status" value="1"/>
</dbReference>
<gene>
    <name evidence="8" type="ORF">FRX97_05420</name>
</gene>
<dbReference type="InterPro" id="IPR017900">
    <property type="entry name" value="4Fe4S_Fe_S_CS"/>
</dbReference>
<feature type="domain" description="4Fe-4S ferredoxin-type" evidence="7">
    <location>
        <begin position="376"/>
        <end position="407"/>
    </location>
</feature>
<dbReference type="GO" id="GO:0051539">
    <property type="term" value="F:4 iron, 4 sulfur cluster binding"/>
    <property type="evidence" value="ECO:0007669"/>
    <property type="project" value="UniProtKB-KW"/>
</dbReference>
<evidence type="ECO:0000256" key="1">
    <source>
        <dbReference type="ARBA" id="ARBA00022485"/>
    </source>
</evidence>
<dbReference type="InterPro" id="IPR017896">
    <property type="entry name" value="4Fe4S_Fe-S-bd"/>
</dbReference>
<reference evidence="8 9" key="1">
    <citation type="submission" date="2019-08" db="EMBL/GenBank/DDBJ databases">
        <title>Genome of Luteibaculum oceani JCM 18817.</title>
        <authorList>
            <person name="Bowman J.P."/>
        </authorList>
    </citation>
    <scope>NUCLEOTIDE SEQUENCE [LARGE SCALE GENOMIC DNA]</scope>
    <source>
        <strain evidence="8 9">JCM 18817</strain>
    </source>
</reference>
<sequence length="452" mass="50387">MGLSNIVFVLILGAAIFFFAKQVGKIRRNILLGKDEDISDNKAERWKTMAKVALGQSKMVVRPVAGLMHIFVYAGFVIINLEVLEIILDGILGTHRVFHAILGDFYYFMINTFEIFAVLVVVGVVVFLIRRLVLRVPRFWKPEMKGWPTKDALYILYIEIILMGAFLIMNAADTVLMTTDVAALNEAGLAKYNLDLQGRFWVSNLLTGILPSDLGSLAMIERSAWWIHIIGILLFLNYLPKSKHFHIILAFPNTWYSNLKNKGEFSNLEAVTKEVKLMMDPNADPFAAGDAPADGAEPELPSFGAKDVTDLSWKSLMDAYTCTECGRCTSVCPANITGKKLSPRKVMMDTRDRVEELGKAIDKNGKDHHDGKALLGDYISDEELWACTTCNACTDACPVNIDPLKIIVELRRSLVMEASSMPSELTGMVNNIQNNAAPWAFGQADRANWINE</sequence>
<feature type="transmembrane region" description="Helical" evidence="6">
    <location>
        <begin position="6"/>
        <end position="24"/>
    </location>
</feature>
<keyword evidence="4" id="KW-0408">Iron</keyword>
<feature type="transmembrane region" description="Helical" evidence="6">
    <location>
        <begin position="154"/>
        <end position="172"/>
    </location>
</feature>
<dbReference type="PANTHER" id="PTHR43255">
    <property type="entry name" value="IRON-SULFUR-BINDING OXIDOREDUCTASE FADF-RELATED-RELATED"/>
    <property type="match status" value="1"/>
</dbReference>
<dbReference type="InterPro" id="IPR051460">
    <property type="entry name" value="HdrC_iron-sulfur_subunit"/>
</dbReference>
<evidence type="ECO:0000256" key="4">
    <source>
        <dbReference type="ARBA" id="ARBA00023004"/>
    </source>
</evidence>
<evidence type="ECO:0000256" key="3">
    <source>
        <dbReference type="ARBA" id="ARBA00023002"/>
    </source>
</evidence>
<proteinExistence type="predicted"/>
<dbReference type="Proteomes" id="UP000321168">
    <property type="component" value="Unassembled WGS sequence"/>
</dbReference>
<keyword evidence="6" id="KW-1133">Transmembrane helix</keyword>
<dbReference type="EMBL" id="VORB01000004">
    <property type="protein sequence ID" value="TXC81446.1"/>
    <property type="molecule type" value="Genomic_DNA"/>
</dbReference>
<dbReference type="GO" id="GO:0046872">
    <property type="term" value="F:metal ion binding"/>
    <property type="evidence" value="ECO:0007669"/>
    <property type="project" value="UniProtKB-KW"/>
</dbReference>
<dbReference type="Gene3D" id="1.10.1060.10">
    <property type="entry name" value="Alpha-helical ferredoxin"/>
    <property type="match status" value="1"/>
</dbReference>
<dbReference type="PROSITE" id="PS00198">
    <property type="entry name" value="4FE4S_FER_1"/>
    <property type="match status" value="2"/>
</dbReference>
<keyword evidence="9" id="KW-1185">Reference proteome</keyword>
<organism evidence="8 9">
    <name type="scientific">Luteibaculum oceani</name>
    <dbReference type="NCBI Taxonomy" id="1294296"/>
    <lineage>
        <taxon>Bacteria</taxon>
        <taxon>Pseudomonadati</taxon>
        <taxon>Bacteroidota</taxon>
        <taxon>Flavobacteriia</taxon>
        <taxon>Flavobacteriales</taxon>
        <taxon>Luteibaculaceae</taxon>
        <taxon>Luteibaculum</taxon>
    </lineage>
</organism>
<dbReference type="InterPro" id="IPR009051">
    <property type="entry name" value="Helical_ferredxn"/>
</dbReference>
<protein>
    <submittedName>
        <fullName evidence="8">(Fe-S)-binding protein</fullName>
    </submittedName>
</protein>
<dbReference type="PANTHER" id="PTHR43255:SF1">
    <property type="entry name" value="IRON-SULFUR-BINDING OXIDOREDUCTASE FADF-RELATED"/>
    <property type="match status" value="1"/>
</dbReference>
<evidence type="ECO:0000256" key="5">
    <source>
        <dbReference type="ARBA" id="ARBA00023014"/>
    </source>
</evidence>
<dbReference type="PROSITE" id="PS51379">
    <property type="entry name" value="4FE4S_FER_2"/>
    <property type="match status" value="2"/>
</dbReference>
<keyword evidence="3" id="KW-0560">Oxidoreductase</keyword>
<dbReference type="RefSeq" id="WP_147014175.1">
    <property type="nucleotide sequence ID" value="NZ_VORB01000004.1"/>
</dbReference>
<dbReference type="InterPro" id="IPR036197">
    <property type="entry name" value="NarG-like_sf"/>
</dbReference>
<evidence type="ECO:0000313" key="9">
    <source>
        <dbReference type="Proteomes" id="UP000321168"/>
    </source>
</evidence>
<evidence type="ECO:0000259" key="7">
    <source>
        <dbReference type="PROSITE" id="PS51379"/>
    </source>
</evidence>
<dbReference type="OrthoDB" id="9769677at2"/>
<keyword evidence="6" id="KW-0472">Membrane</keyword>
<dbReference type="SUPFAM" id="SSF103501">
    <property type="entry name" value="Respiratory nitrate reductase 1 gamma chain"/>
    <property type="match status" value="1"/>
</dbReference>
<keyword evidence="2" id="KW-0479">Metal-binding</keyword>
<comment type="caution">
    <text evidence="8">The sequence shown here is derived from an EMBL/GenBank/DDBJ whole genome shotgun (WGS) entry which is preliminary data.</text>
</comment>
<dbReference type="GO" id="GO:0005886">
    <property type="term" value="C:plasma membrane"/>
    <property type="evidence" value="ECO:0007669"/>
    <property type="project" value="TreeGrafter"/>
</dbReference>
<feature type="transmembrane region" description="Helical" evidence="6">
    <location>
        <begin position="223"/>
        <end position="239"/>
    </location>
</feature>
<feature type="transmembrane region" description="Helical" evidence="6">
    <location>
        <begin position="64"/>
        <end position="88"/>
    </location>
</feature>
<feature type="transmembrane region" description="Helical" evidence="6">
    <location>
        <begin position="108"/>
        <end position="133"/>
    </location>
</feature>